<dbReference type="WBParaSite" id="EVEC_0000215301-mRNA-1">
    <property type="protein sequence ID" value="EVEC_0000215301-mRNA-1"/>
    <property type="gene ID" value="EVEC_0000215301"/>
</dbReference>
<keyword evidence="2" id="KW-1185">Reference proteome</keyword>
<dbReference type="Proteomes" id="UP000274131">
    <property type="component" value="Unassembled WGS sequence"/>
</dbReference>
<reference evidence="3" key="1">
    <citation type="submission" date="2017-02" db="UniProtKB">
        <authorList>
            <consortium name="WormBaseParasite"/>
        </authorList>
    </citation>
    <scope>IDENTIFICATION</scope>
</reference>
<evidence type="ECO:0000313" key="3">
    <source>
        <dbReference type="WBParaSite" id="EVEC_0000215301-mRNA-1"/>
    </source>
</evidence>
<evidence type="ECO:0000313" key="2">
    <source>
        <dbReference type="Proteomes" id="UP000274131"/>
    </source>
</evidence>
<gene>
    <name evidence="1" type="ORF">EVEC_LOCUS1861</name>
</gene>
<sequence>MNGDNHAPAERPATIEEQERRIEFRMMYPKLCLIALDKVKEESFNKVKNYRRYVQSLNLVKSILQHLQKQRSTGGKVQFGTNW</sequence>
<evidence type="ECO:0000313" key="1">
    <source>
        <dbReference type="EMBL" id="VDD86718.1"/>
    </source>
</evidence>
<reference evidence="1 2" key="2">
    <citation type="submission" date="2018-10" db="EMBL/GenBank/DDBJ databases">
        <authorList>
            <consortium name="Pathogen Informatics"/>
        </authorList>
    </citation>
    <scope>NUCLEOTIDE SEQUENCE [LARGE SCALE GENOMIC DNA]</scope>
</reference>
<accession>A0A0N4UX99</accession>
<protein>
    <submittedName>
        <fullName evidence="3">Small capsomere-interacting protein</fullName>
    </submittedName>
</protein>
<proteinExistence type="predicted"/>
<name>A0A0N4UX99_ENTVE</name>
<organism evidence="3">
    <name type="scientific">Enterobius vermicularis</name>
    <name type="common">Human pinworm</name>
    <dbReference type="NCBI Taxonomy" id="51028"/>
    <lineage>
        <taxon>Eukaryota</taxon>
        <taxon>Metazoa</taxon>
        <taxon>Ecdysozoa</taxon>
        <taxon>Nematoda</taxon>
        <taxon>Chromadorea</taxon>
        <taxon>Rhabditida</taxon>
        <taxon>Spirurina</taxon>
        <taxon>Oxyuridomorpha</taxon>
        <taxon>Oxyuroidea</taxon>
        <taxon>Oxyuridae</taxon>
        <taxon>Enterobius</taxon>
    </lineage>
</organism>
<dbReference type="EMBL" id="UXUI01007276">
    <property type="protein sequence ID" value="VDD86718.1"/>
    <property type="molecule type" value="Genomic_DNA"/>
</dbReference>
<dbReference type="AlphaFoldDB" id="A0A0N4UX99"/>